<evidence type="ECO:0000256" key="13">
    <source>
        <dbReference type="ARBA" id="ARBA00023212"/>
    </source>
</evidence>
<dbReference type="PANTHER" id="PTHR46180">
    <property type="entry name" value="VINCULIN"/>
    <property type="match status" value="1"/>
</dbReference>
<dbReference type="AlphaFoldDB" id="K1P339"/>
<evidence type="ECO:0000256" key="12">
    <source>
        <dbReference type="ARBA" id="ARBA00023203"/>
    </source>
</evidence>
<evidence type="ECO:0000256" key="10">
    <source>
        <dbReference type="ARBA" id="ARBA00022949"/>
    </source>
</evidence>
<dbReference type="GO" id="GO:0005198">
    <property type="term" value="F:structural molecule activity"/>
    <property type="evidence" value="ECO:0007669"/>
    <property type="project" value="InterPro"/>
</dbReference>
<keyword evidence="6" id="KW-1003">Cell membrane</keyword>
<comment type="similarity">
    <text evidence="4">Belongs to the vinculin/alpha-catenin family.</text>
</comment>
<dbReference type="GO" id="GO:0005912">
    <property type="term" value="C:adherens junction"/>
    <property type="evidence" value="ECO:0007669"/>
    <property type="project" value="UniProtKB-SubCell"/>
</dbReference>
<evidence type="ECO:0000256" key="1">
    <source>
        <dbReference type="ARBA" id="ARBA00004245"/>
    </source>
</evidence>
<dbReference type="InterPro" id="IPR006077">
    <property type="entry name" value="Vinculin/catenin"/>
</dbReference>
<comment type="subcellular location">
    <subcellularLocation>
        <location evidence="3">Cell junction</location>
        <location evidence="3">Adherens junction</location>
    </subcellularLocation>
    <subcellularLocation>
        <location evidence="2">Cell membrane</location>
        <topology evidence="2">Peripheral membrane protein</topology>
        <orientation evidence="2">Cytoplasmic side</orientation>
    </subcellularLocation>
    <subcellularLocation>
        <location evidence="1">Cytoplasm</location>
        <location evidence="1">Cytoskeleton</location>
    </subcellularLocation>
</comment>
<gene>
    <name evidence="15" type="ORF">CGI_10014632</name>
</gene>
<keyword evidence="9" id="KW-0130">Cell adhesion</keyword>
<evidence type="ECO:0000313" key="15">
    <source>
        <dbReference type="EMBL" id="EKC18192.1"/>
    </source>
</evidence>
<evidence type="ECO:0000256" key="6">
    <source>
        <dbReference type="ARBA" id="ARBA00022475"/>
    </source>
</evidence>
<evidence type="ECO:0000256" key="14">
    <source>
        <dbReference type="SAM" id="MobiDB-lite"/>
    </source>
</evidence>
<dbReference type="GO" id="GO:0051015">
    <property type="term" value="F:actin filament binding"/>
    <property type="evidence" value="ECO:0007669"/>
    <property type="project" value="InterPro"/>
</dbReference>
<keyword evidence="12" id="KW-0009">Actin-binding</keyword>
<protein>
    <recommendedName>
        <fullName evidence="5">Vinculin</fullName>
    </recommendedName>
</protein>
<dbReference type="EMBL" id="JH816272">
    <property type="protein sequence ID" value="EKC18192.1"/>
    <property type="molecule type" value="Genomic_DNA"/>
</dbReference>
<feature type="compositionally biased region" description="Pro residues" evidence="14">
    <location>
        <begin position="895"/>
        <end position="913"/>
    </location>
</feature>
<dbReference type="FunCoup" id="K1P339">
    <property type="interactions" value="629"/>
</dbReference>
<reference evidence="15" key="1">
    <citation type="journal article" date="2012" name="Nature">
        <title>The oyster genome reveals stress adaptation and complexity of shell formation.</title>
        <authorList>
            <person name="Zhang G."/>
            <person name="Fang X."/>
            <person name="Guo X."/>
            <person name="Li L."/>
            <person name="Luo R."/>
            <person name="Xu F."/>
            <person name="Yang P."/>
            <person name="Zhang L."/>
            <person name="Wang X."/>
            <person name="Qi H."/>
            <person name="Xiong Z."/>
            <person name="Que H."/>
            <person name="Xie Y."/>
            <person name="Holland P.W."/>
            <person name="Paps J."/>
            <person name="Zhu Y."/>
            <person name="Wu F."/>
            <person name="Chen Y."/>
            <person name="Wang J."/>
            <person name="Peng C."/>
            <person name="Meng J."/>
            <person name="Yang L."/>
            <person name="Liu J."/>
            <person name="Wen B."/>
            <person name="Zhang N."/>
            <person name="Huang Z."/>
            <person name="Zhu Q."/>
            <person name="Feng Y."/>
            <person name="Mount A."/>
            <person name="Hedgecock D."/>
            <person name="Xu Z."/>
            <person name="Liu Y."/>
            <person name="Domazet-Loso T."/>
            <person name="Du Y."/>
            <person name="Sun X."/>
            <person name="Zhang S."/>
            <person name="Liu B."/>
            <person name="Cheng P."/>
            <person name="Jiang X."/>
            <person name="Li J."/>
            <person name="Fan D."/>
            <person name="Wang W."/>
            <person name="Fu W."/>
            <person name="Wang T."/>
            <person name="Wang B."/>
            <person name="Zhang J."/>
            <person name="Peng Z."/>
            <person name="Li Y."/>
            <person name="Li N."/>
            <person name="Wang J."/>
            <person name="Chen M."/>
            <person name="He Y."/>
            <person name="Tan F."/>
            <person name="Song X."/>
            <person name="Zheng Q."/>
            <person name="Huang R."/>
            <person name="Yang H."/>
            <person name="Du X."/>
            <person name="Chen L."/>
            <person name="Yang M."/>
            <person name="Gaffney P.M."/>
            <person name="Wang S."/>
            <person name="Luo L."/>
            <person name="She Z."/>
            <person name="Ming Y."/>
            <person name="Huang W."/>
            <person name="Zhang S."/>
            <person name="Huang B."/>
            <person name="Zhang Y."/>
            <person name="Qu T."/>
            <person name="Ni P."/>
            <person name="Miao G."/>
            <person name="Wang J."/>
            <person name="Wang Q."/>
            <person name="Steinberg C.E."/>
            <person name="Wang H."/>
            <person name="Li N."/>
            <person name="Qian L."/>
            <person name="Zhang G."/>
            <person name="Li Y."/>
            <person name="Yang H."/>
            <person name="Liu X."/>
            <person name="Wang J."/>
            <person name="Yin Y."/>
            <person name="Wang J."/>
        </authorList>
    </citation>
    <scope>NUCLEOTIDE SEQUENCE [LARGE SCALE GENOMIC DNA]</scope>
    <source>
        <strain evidence="15">05x7-T-G4-1.051#20</strain>
    </source>
</reference>
<keyword evidence="7" id="KW-0963">Cytoplasm</keyword>
<evidence type="ECO:0000256" key="2">
    <source>
        <dbReference type="ARBA" id="ARBA00004413"/>
    </source>
</evidence>
<keyword evidence="8" id="KW-0677">Repeat</keyword>
<dbReference type="GO" id="GO:0007155">
    <property type="term" value="P:cell adhesion"/>
    <property type="evidence" value="ECO:0007669"/>
    <property type="project" value="UniProtKB-KW"/>
</dbReference>
<feature type="region of interest" description="Disordered" evidence="14">
    <location>
        <begin position="759"/>
        <end position="848"/>
    </location>
</feature>
<accession>K1P339</accession>
<dbReference type="Gene3D" id="1.20.120.230">
    <property type="entry name" value="Alpha-catenin/vinculin-like"/>
    <property type="match status" value="5"/>
</dbReference>
<feature type="compositionally biased region" description="Low complexity" evidence="14">
    <location>
        <begin position="791"/>
        <end position="801"/>
    </location>
</feature>
<dbReference type="SUPFAM" id="SSF47220">
    <property type="entry name" value="alpha-catenin/vinculin-like"/>
    <property type="match status" value="6"/>
</dbReference>
<keyword evidence="13" id="KW-0206">Cytoskeleton</keyword>
<evidence type="ECO:0000256" key="4">
    <source>
        <dbReference type="ARBA" id="ARBA00008376"/>
    </source>
</evidence>
<dbReference type="Gene3D" id="1.20.120.810">
    <property type="entry name" value="Vinculin, Vh2 four-helix bundle"/>
    <property type="match status" value="2"/>
</dbReference>
<evidence type="ECO:0000256" key="5">
    <source>
        <dbReference type="ARBA" id="ARBA00014125"/>
    </source>
</evidence>
<evidence type="ECO:0000256" key="8">
    <source>
        <dbReference type="ARBA" id="ARBA00022737"/>
    </source>
</evidence>
<evidence type="ECO:0000256" key="7">
    <source>
        <dbReference type="ARBA" id="ARBA00022490"/>
    </source>
</evidence>
<evidence type="ECO:0000256" key="9">
    <source>
        <dbReference type="ARBA" id="ARBA00022889"/>
    </source>
</evidence>
<dbReference type="InterPro" id="IPR000633">
    <property type="entry name" value="Vinculin_CS"/>
</dbReference>
<dbReference type="GO" id="GO:0005886">
    <property type="term" value="C:plasma membrane"/>
    <property type="evidence" value="ECO:0007669"/>
    <property type="project" value="UniProtKB-SubCell"/>
</dbReference>
<feature type="compositionally biased region" description="Pro residues" evidence="14">
    <location>
        <begin position="872"/>
        <end position="883"/>
    </location>
</feature>
<sequence>MPVFHTKTIESILEPVAQQVSRLVILHEEAEDGNAMPDLARPVQTVKLAVDNLVKAPFWVGGGKVFHSRVSFQDILRKEFNIVGYDTINSSEDQILKQDMPPALNRVEEASLLLLQASEMLRADPFSAPARKKLIEGSRGILQGTSSLLLAFDESEVRKIIRVCKNVLEYLAITEVVERMEDLVTYVRNLTPVLTRMTKEVDAREKELTHQVHREMLVRSLEQVKNLTPVLISGIKTFITVKDSGKNPQDTQANRDYLVRKMSDEIHEIIRVLQLTTYDEEEWDADDITVMKKAQSGIEQKMKQATDWLQDPAALIGSLGDKALHQVLDDARKIAERCTNPADRDQILKTVGDIESMVDALCELRQLGKGDSPQAMSLAREIQKKLGDLQNMTNVAIANTERSGIRRPAPTVDGKVEQARTWLANPGMDDKGLGEQATRLVVSEGRKIANSCPEPMRKELLRLCDETEILTNQLADLIRNGQGNSPQARAIANHLSEKLFQLKNKIKEALINQVAEDFIDISTPLKHLSEASIVPIGTPGRDQNFAEKSQNFEGHANKLADTAKMVATAGGCRNKKTVEEIFKTSAQVDDLTPQVTTAAKIVFQDPGNQAAQEHFDLMKKRWMDNMERLRGLVDEAVDSSALIKAEEEGIMRDTERVEDAIQMKDPPRIGAHASNIARRANRVLQVAQQEAENSEDPKYVDHVNQAASNLRATIAPMVQGAKGVSMNPADTNAQQNWRKANQTLIDAVRDVRGAVTVDAGVDQFPPPPPPDLSELKISDLYGPPRWEPITPSRARPQAAPVPVSPRPPRAPVFSPHSDPHYRNVNTRDSEPEPPEETPPALPDQFADGPIMYQPQATLHQDPLYQGQSCAPLVPPPPVPPPPQEYGFYGRDGGAPPRPPLPNDNATPPRPPPPETDDEDEAAFPTPQANQPIMMAAHALHMEAKQWSSKDNDIIAAAKKMALLMAKLSQLVRIPFDFKGLNSVLGLKESPVLGGEGGSKKDLIATAKSIAESSEEVTRLAKKLAAECTDKQMRKNLLQVCERIPTIGTQLKILSTVKATMLGAQEPIPAPDGSEIECGSKEDQEATEMLVGNAQNLMQAVKETVRAAEAASIKIRVDSGYTIRWLRRRPWYTS</sequence>
<feature type="compositionally biased region" description="Basic and acidic residues" evidence="14">
    <location>
        <begin position="817"/>
        <end position="830"/>
    </location>
</feature>
<evidence type="ECO:0000256" key="11">
    <source>
        <dbReference type="ARBA" id="ARBA00023136"/>
    </source>
</evidence>
<dbReference type="PROSITE" id="PS00664">
    <property type="entry name" value="VINCULIN_2"/>
    <property type="match status" value="2"/>
</dbReference>
<proteinExistence type="inferred from homology"/>
<dbReference type="InParanoid" id="K1P339"/>
<name>K1P339_MAGGI</name>
<dbReference type="PRINTS" id="PR00806">
    <property type="entry name" value="VINCULIN"/>
</dbReference>
<dbReference type="InterPro" id="IPR036723">
    <property type="entry name" value="Alpha-catenin/vinculin-like_sf"/>
</dbReference>
<evidence type="ECO:0000256" key="3">
    <source>
        <dbReference type="ARBA" id="ARBA00004536"/>
    </source>
</evidence>
<dbReference type="HOGENOM" id="CLU_012338_0_0_1"/>
<keyword evidence="10" id="KW-0965">Cell junction</keyword>
<organism evidence="15">
    <name type="scientific">Magallana gigas</name>
    <name type="common">Pacific oyster</name>
    <name type="synonym">Crassostrea gigas</name>
    <dbReference type="NCBI Taxonomy" id="29159"/>
    <lineage>
        <taxon>Eukaryota</taxon>
        <taxon>Metazoa</taxon>
        <taxon>Spiralia</taxon>
        <taxon>Lophotrochozoa</taxon>
        <taxon>Mollusca</taxon>
        <taxon>Bivalvia</taxon>
        <taxon>Autobranchia</taxon>
        <taxon>Pteriomorphia</taxon>
        <taxon>Ostreida</taxon>
        <taxon>Ostreoidea</taxon>
        <taxon>Ostreidae</taxon>
        <taxon>Magallana</taxon>
    </lineage>
</organism>
<keyword evidence="11" id="KW-0472">Membrane</keyword>
<feature type="region of interest" description="Disordered" evidence="14">
    <location>
        <begin position="865"/>
        <end position="924"/>
    </location>
</feature>
<dbReference type="InterPro" id="IPR017997">
    <property type="entry name" value="Vinculin"/>
</dbReference>
<dbReference type="Pfam" id="PF01044">
    <property type="entry name" value="Vinculin"/>
    <property type="match status" value="2"/>
</dbReference>
<dbReference type="GO" id="GO:0015629">
    <property type="term" value="C:actin cytoskeleton"/>
    <property type="evidence" value="ECO:0007669"/>
    <property type="project" value="InterPro"/>
</dbReference>